<protein>
    <submittedName>
        <fullName evidence="2">Excinuclease cho</fullName>
    </submittedName>
</protein>
<gene>
    <name evidence="2" type="ORF">KUF71_021092</name>
</gene>
<evidence type="ECO:0000313" key="2">
    <source>
        <dbReference type="EMBL" id="KAK3911311.1"/>
    </source>
</evidence>
<dbReference type="InterPro" id="IPR044822">
    <property type="entry name" value="Myb_DNA-bind_4"/>
</dbReference>
<evidence type="ECO:0000259" key="1">
    <source>
        <dbReference type="Pfam" id="PF13837"/>
    </source>
</evidence>
<dbReference type="Proteomes" id="UP001219518">
    <property type="component" value="Unassembled WGS sequence"/>
</dbReference>
<dbReference type="EMBL" id="JAHWGI010000256">
    <property type="protein sequence ID" value="KAK3911311.1"/>
    <property type="molecule type" value="Genomic_DNA"/>
</dbReference>
<accession>A0AAE1GYZ8</accession>
<keyword evidence="3" id="KW-1185">Reference proteome</keyword>
<sequence>MDELIDYSLYDINGDAYVIKVKRHEAAKYDVDHIASYRMLNKLKRSCVQPTRRDNGETSAFAPNHNSTMQMMVEHCPSPILNVDDLRSPLVKKGRRDNSEVLNTSFEMIQLDDNMEELATPLQAEELATPLQAELEDPVTYEWPKHVVHTLINELGKRIGEFKFQKKKVTIPLSVYENISKAMKQKGWHYPANILYEKKRGLDSSYCRYKKAGKIHWPFMQGMTHLHSGIWPVGFVSGDALDSSMEENLVENGQGKEKDMEKQVEQIEEFIHANDHDLVQEQHNVENIDQTHQNLGEEILLTMQADQEPPRQDAAGANARSNEKENFEWDVETEDALIKEVFESRQHFAGKKLVRNRDKFAYVASQLVAMGLPVDSGMCQTKFADLHSKFNLEFDRTDNTGESASTWPHFQTFIDYEEGSVACKPIVAVSLGAVSKVKKAEEIVERVRTGCKGRPPNKSREERVHKLAGTASCSSKASPGGAIGYQNRVLNMQERRLQLEEQYLEEFRLYSQEFRQRGVTLREGVQHLREMKKDHLRRVSNEGDKCTEL</sequence>
<feature type="domain" description="Myb/SANT-like DNA-binding" evidence="1">
    <location>
        <begin position="328"/>
        <end position="412"/>
    </location>
</feature>
<organism evidence="2 3">
    <name type="scientific">Frankliniella fusca</name>
    <dbReference type="NCBI Taxonomy" id="407009"/>
    <lineage>
        <taxon>Eukaryota</taxon>
        <taxon>Metazoa</taxon>
        <taxon>Ecdysozoa</taxon>
        <taxon>Arthropoda</taxon>
        <taxon>Hexapoda</taxon>
        <taxon>Insecta</taxon>
        <taxon>Pterygota</taxon>
        <taxon>Neoptera</taxon>
        <taxon>Paraneoptera</taxon>
        <taxon>Thysanoptera</taxon>
        <taxon>Terebrantia</taxon>
        <taxon>Thripoidea</taxon>
        <taxon>Thripidae</taxon>
        <taxon>Frankliniella</taxon>
    </lineage>
</organism>
<name>A0AAE1GYZ8_9NEOP</name>
<proteinExistence type="predicted"/>
<dbReference type="AlphaFoldDB" id="A0AAE1GYZ8"/>
<comment type="caution">
    <text evidence="2">The sequence shown here is derived from an EMBL/GenBank/DDBJ whole genome shotgun (WGS) entry which is preliminary data.</text>
</comment>
<evidence type="ECO:0000313" key="3">
    <source>
        <dbReference type="Proteomes" id="UP001219518"/>
    </source>
</evidence>
<reference evidence="2" key="1">
    <citation type="submission" date="2021-07" db="EMBL/GenBank/DDBJ databases">
        <authorList>
            <person name="Catto M.A."/>
            <person name="Jacobson A."/>
            <person name="Kennedy G."/>
            <person name="Labadie P."/>
            <person name="Hunt B.G."/>
            <person name="Srinivasan R."/>
        </authorList>
    </citation>
    <scope>NUCLEOTIDE SEQUENCE</scope>
    <source>
        <strain evidence="2">PL_HMW_Pooled</strain>
        <tissue evidence="2">Head</tissue>
    </source>
</reference>
<dbReference type="Pfam" id="PF13837">
    <property type="entry name" value="Myb_DNA-bind_4"/>
    <property type="match status" value="1"/>
</dbReference>
<reference evidence="2" key="2">
    <citation type="journal article" date="2023" name="BMC Genomics">
        <title>Pest status, molecular evolution, and epigenetic factors derived from the genome assembly of Frankliniella fusca, a thysanopteran phytovirus vector.</title>
        <authorList>
            <person name="Catto M.A."/>
            <person name="Labadie P.E."/>
            <person name="Jacobson A.L."/>
            <person name="Kennedy G.G."/>
            <person name="Srinivasan R."/>
            <person name="Hunt B.G."/>
        </authorList>
    </citation>
    <scope>NUCLEOTIDE SEQUENCE</scope>
    <source>
        <strain evidence="2">PL_HMW_Pooled</strain>
    </source>
</reference>